<protein>
    <submittedName>
        <fullName evidence="2">Uncharacterized protein</fullName>
    </submittedName>
</protein>
<evidence type="ECO:0000313" key="3">
    <source>
        <dbReference type="Proteomes" id="UP000315235"/>
    </source>
</evidence>
<keyword evidence="3" id="KW-1185">Reference proteome</keyword>
<proteinExistence type="predicted"/>
<keyword evidence="1" id="KW-0472">Membrane</keyword>
<feature type="transmembrane region" description="Helical" evidence="1">
    <location>
        <begin position="20"/>
        <end position="42"/>
    </location>
</feature>
<gene>
    <name evidence="2" type="ORF">FM069_02090</name>
</gene>
<accession>A0A553H4X4</accession>
<name>A0A553H4X4_9PSED</name>
<comment type="caution">
    <text evidence="2">The sequence shown here is derived from an EMBL/GenBank/DDBJ whole genome shotgun (WGS) entry which is preliminary data.</text>
</comment>
<dbReference type="AlphaFoldDB" id="A0A553H4X4"/>
<dbReference type="EMBL" id="VJOY01000001">
    <property type="protein sequence ID" value="TRX76832.1"/>
    <property type="molecule type" value="Genomic_DNA"/>
</dbReference>
<dbReference type="Proteomes" id="UP000315235">
    <property type="component" value="Unassembled WGS sequence"/>
</dbReference>
<keyword evidence="1" id="KW-0812">Transmembrane</keyword>
<dbReference type="RefSeq" id="WP_143486605.1">
    <property type="nucleotide sequence ID" value="NZ_VJOY01000001.1"/>
</dbReference>
<feature type="transmembrane region" description="Helical" evidence="1">
    <location>
        <begin position="62"/>
        <end position="82"/>
    </location>
</feature>
<organism evidence="2 3">
    <name type="scientific">Pseudomonas mangiferae</name>
    <dbReference type="NCBI Taxonomy" id="2593654"/>
    <lineage>
        <taxon>Bacteria</taxon>
        <taxon>Pseudomonadati</taxon>
        <taxon>Pseudomonadota</taxon>
        <taxon>Gammaproteobacteria</taxon>
        <taxon>Pseudomonadales</taxon>
        <taxon>Pseudomonadaceae</taxon>
        <taxon>Pseudomonas</taxon>
    </lineage>
</organism>
<evidence type="ECO:0000313" key="2">
    <source>
        <dbReference type="EMBL" id="TRX76832.1"/>
    </source>
</evidence>
<evidence type="ECO:0000256" key="1">
    <source>
        <dbReference type="SAM" id="Phobius"/>
    </source>
</evidence>
<reference evidence="2 3" key="1">
    <citation type="submission" date="2019-07" db="EMBL/GenBank/DDBJ databases">
        <title>Pseudomonas mangiferae sp. nov., isolated from bark of mango tree in Thailand.</title>
        <authorList>
            <person name="Srisuk N."/>
            <person name="Anurat P."/>
        </authorList>
    </citation>
    <scope>NUCLEOTIDE SEQUENCE [LARGE SCALE GENOMIC DNA]</scope>
    <source>
        <strain evidence="2 3">DMKU_BBB3-04</strain>
    </source>
</reference>
<keyword evidence="1" id="KW-1133">Transmembrane helix</keyword>
<sequence length="105" mass="11346">MKLSDGFDARRLRPKGPCRWRWRFAAALAALFAGIGVLLAMAGLAAVLGRATTLGPLNTTPVNGAVLLVLGVMLLWGGVRAWRGCRRRGTRHSDLSLAPHLMKKD</sequence>